<dbReference type="InterPro" id="IPR004199">
    <property type="entry name" value="B-gal_small/dom_5"/>
</dbReference>
<dbReference type="Proteomes" id="UP000433181">
    <property type="component" value="Unassembled WGS sequence"/>
</dbReference>
<dbReference type="EMBL" id="VUNR01000046">
    <property type="protein sequence ID" value="MSU10011.1"/>
    <property type="molecule type" value="Genomic_DNA"/>
</dbReference>
<evidence type="ECO:0000256" key="4">
    <source>
        <dbReference type="ARBA" id="ARBA00023295"/>
    </source>
</evidence>
<sequence>DRRGRGLELFGDVPFEASALPYNAHELENARHPYDLPQAHHTYLRASAGQSGVGGDDTWGAPVLDEYTVKNESRRFVFCFRGI</sequence>
<dbReference type="PANTHER" id="PTHR46323">
    <property type="entry name" value="BETA-GALACTOSIDASE"/>
    <property type="match status" value="1"/>
</dbReference>
<dbReference type="AlphaFoldDB" id="A0A6I2ULI2"/>
<dbReference type="GO" id="GO:0030246">
    <property type="term" value="F:carbohydrate binding"/>
    <property type="evidence" value="ECO:0007669"/>
    <property type="project" value="InterPro"/>
</dbReference>
<dbReference type="RefSeq" id="WP_154408176.1">
    <property type="nucleotide sequence ID" value="NZ_VUNR01000046.1"/>
</dbReference>
<dbReference type="GO" id="GO:0004565">
    <property type="term" value="F:beta-galactosidase activity"/>
    <property type="evidence" value="ECO:0007669"/>
    <property type="project" value="UniProtKB-EC"/>
</dbReference>
<name>A0A6I2ULI2_9FIRM</name>
<evidence type="ECO:0000313" key="7">
    <source>
        <dbReference type="Proteomes" id="UP000433181"/>
    </source>
</evidence>
<keyword evidence="4" id="KW-0326">Glycosidase</keyword>
<dbReference type="Pfam" id="PF02929">
    <property type="entry name" value="Bgal_small_N"/>
    <property type="match status" value="1"/>
</dbReference>
<keyword evidence="3" id="KW-0378">Hydrolase</keyword>
<evidence type="ECO:0000256" key="2">
    <source>
        <dbReference type="ARBA" id="ARBA00012756"/>
    </source>
</evidence>
<evidence type="ECO:0000256" key="3">
    <source>
        <dbReference type="ARBA" id="ARBA00022801"/>
    </source>
</evidence>
<protein>
    <recommendedName>
        <fullName evidence="2">beta-galactosidase</fullName>
        <ecNumber evidence="2">3.2.1.23</ecNumber>
    </recommendedName>
</protein>
<comment type="caution">
    <text evidence="6">The sequence shown here is derived from an EMBL/GenBank/DDBJ whole genome shotgun (WGS) entry which is preliminary data.</text>
</comment>
<dbReference type="PANTHER" id="PTHR46323:SF2">
    <property type="entry name" value="BETA-GALACTOSIDASE"/>
    <property type="match status" value="1"/>
</dbReference>
<dbReference type="GeneID" id="96779978"/>
<comment type="catalytic activity">
    <reaction evidence="1">
        <text>Hydrolysis of terminal non-reducing beta-D-galactose residues in beta-D-galactosides.</text>
        <dbReference type="EC" id="3.2.1.23"/>
    </reaction>
</comment>
<dbReference type="Gene3D" id="2.70.98.10">
    <property type="match status" value="1"/>
</dbReference>
<feature type="domain" description="Beta galactosidase small chain/" evidence="5">
    <location>
        <begin position="10"/>
        <end position="79"/>
    </location>
</feature>
<reference evidence="6 7" key="1">
    <citation type="submission" date="2019-08" db="EMBL/GenBank/DDBJ databases">
        <title>In-depth cultivation of the pig gut microbiome towards novel bacterial diversity and tailored functional studies.</title>
        <authorList>
            <person name="Wylensek D."/>
            <person name="Hitch T.C.A."/>
            <person name="Clavel T."/>
        </authorList>
    </citation>
    <scope>NUCLEOTIDE SEQUENCE [LARGE SCALE GENOMIC DNA]</scope>
    <source>
        <strain evidence="6 7">WCA-693-APC-5D-A</strain>
    </source>
</reference>
<evidence type="ECO:0000256" key="1">
    <source>
        <dbReference type="ARBA" id="ARBA00001412"/>
    </source>
</evidence>
<dbReference type="GO" id="GO:0009341">
    <property type="term" value="C:beta-galactosidase complex"/>
    <property type="evidence" value="ECO:0007669"/>
    <property type="project" value="InterPro"/>
</dbReference>
<gene>
    <name evidence="6" type="ORF">FYJ84_13675</name>
</gene>
<dbReference type="EC" id="3.2.1.23" evidence="2"/>
<evidence type="ECO:0000259" key="5">
    <source>
        <dbReference type="Pfam" id="PF02929"/>
    </source>
</evidence>
<dbReference type="GO" id="GO:0005990">
    <property type="term" value="P:lactose catabolic process"/>
    <property type="evidence" value="ECO:0007669"/>
    <property type="project" value="TreeGrafter"/>
</dbReference>
<dbReference type="InterPro" id="IPR050347">
    <property type="entry name" value="Bact_Beta-galactosidase"/>
</dbReference>
<keyword evidence="7" id="KW-1185">Reference proteome</keyword>
<feature type="non-terminal residue" evidence="6">
    <location>
        <position position="1"/>
    </location>
</feature>
<accession>A0A6I2ULI2</accession>
<dbReference type="InterPro" id="IPR011013">
    <property type="entry name" value="Gal_mutarotase_sf_dom"/>
</dbReference>
<dbReference type="InterPro" id="IPR014718">
    <property type="entry name" value="GH-type_carb-bd"/>
</dbReference>
<evidence type="ECO:0000313" key="6">
    <source>
        <dbReference type="EMBL" id="MSU10011.1"/>
    </source>
</evidence>
<organism evidence="6 7">
    <name type="scientific">Anaerovibrio slackiae</name>
    <dbReference type="NCBI Taxonomy" id="2652309"/>
    <lineage>
        <taxon>Bacteria</taxon>
        <taxon>Bacillati</taxon>
        <taxon>Bacillota</taxon>
        <taxon>Negativicutes</taxon>
        <taxon>Selenomonadales</taxon>
        <taxon>Selenomonadaceae</taxon>
        <taxon>Anaerovibrio</taxon>
    </lineage>
</organism>
<dbReference type="SUPFAM" id="SSF74650">
    <property type="entry name" value="Galactose mutarotase-like"/>
    <property type="match status" value="1"/>
</dbReference>
<proteinExistence type="predicted"/>